<feature type="region of interest" description="Disordered" evidence="1">
    <location>
        <begin position="345"/>
        <end position="364"/>
    </location>
</feature>
<dbReference type="EMBL" id="QKKF02030121">
    <property type="protein sequence ID" value="RZF34849.1"/>
    <property type="molecule type" value="Genomic_DNA"/>
</dbReference>
<dbReference type="OrthoDB" id="10604054at2759"/>
<organism evidence="2 3">
    <name type="scientific">Laodelphax striatellus</name>
    <name type="common">Small brown planthopper</name>
    <name type="synonym">Delphax striatella</name>
    <dbReference type="NCBI Taxonomy" id="195883"/>
    <lineage>
        <taxon>Eukaryota</taxon>
        <taxon>Metazoa</taxon>
        <taxon>Ecdysozoa</taxon>
        <taxon>Arthropoda</taxon>
        <taxon>Hexapoda</taxon>
        <taxon>Insecta</taxon>
        <taxon>Pterygota</taxon>
        <taxon>Neoptera</taxon>
        <taxon>Paraneoptera</taxon>
        <taxon>Hemiptera</taxon>
        <taxon>Auchenorrhyncha</taxon>
        <taxon>Fulgoroidea</taxon>
        <taxon>Delphacidae</taxon>
        <taxon>Criomorphinae</taxon>
        <taxon>Laodelphax</taxon>
    </lineage>
</organism>
<feature type="region of interest" description="Disordered" evidence="1">
    <location>
        <begin position="142"/>
        <end position="185"/>
    </location>
</feature>
<proteinExistence type="predicted"/>
<name>A0A482WMT3_LAOST</name>
<dbReference type="AlphaFoldDB" id="A0A482WMT3"/>
<dbReference type="Proteomes" id="UP000291343">
    <property type="component" value="Unassembled WGS sequence"/>
</dbReference>
<dbReference type="InParanoid" id="A0A482WMT3"/>
<feature type="compositionally biased region" description="Polar residues" evidence="1">
    <location>
        <begin position="230"/>
        <end position="241"/>
    </location>
</feature>
<feature type="compositionally biased region" description="Polar residues" evidence="1">
    <location>
        <begin position="149"/>
        <end position="167"/>
    </location>
</feature>
<sequence length="364" mass="37835">MVSFEEWLNYCYHSAFIVGNIWSESAILHANIVLIFEFSFDSRSAADCLHTSDRSRRVYSCCYRSASQWISVTGDEYHLLFPTYLIMIRWNNQYGCKKLLGVEVNQLLEFISPATSSSFSSSVSIPGQQPIVYTHQTGAGGSTAVATAQHPNGSVSQVGSISGPRSRSVTERDDSSQQRVQFAPPPSLFQPVNFVSPNAPAPLISAASSAQAAAPPPPPGGVTSASAGSQFSASTAQQFAPSSEYGPPAAAGAIVGSFAQAAALAQAPKPVLIRIPASEYGLPGKLILAPAPPGTPAASEGSFEPLVFVPAFAPAPEGGEQAAAPPPVSSTGFFAPEGALLAPPVPAGFAASPSPRETLNRRSG</sequence>
<gene>
    <name evidence="2" type="ORF">LSTR_LSTR015384</name>
</gene>
<evidence type="ECO:0000256" key="1">
    <source>
        <dbReference type="SAM" id="MobiDB-lite"/>
    </source>
</evidence>
<protein>
    <submittedName>
        <fullName evidence="2">Uncharacterized protein</fullName>
    </submittedName>
</protein>
<reference evidence="2 3" key="1">
    <citation type="journal article" date="2017" name="Gigascience">
        <title>Genome sequence of the small brown planthopper, Laodelphax striatellus.</title>
        <authorList>
            <person name="Zhu J."/>
            <person name="Jiang F."/>
            <person name="Wang X."/>
            <person name="Yang P."/>
            <person name="Bao Y."/>
            <person name="Zhao W."/>
            <person name="Wang W."/>
            <person name="Lu H."/>
            <person name="Wang Q."/>
            <person name="Cui N."/>
            <person name="Li J."/>
            <person name="Chen X."/>
            <person name="Luo L."/>
            <person name="Yu J."/>
            <person name="Kang L."/>
            <person name="Cui F."/>
        </authorList>
    </citation>
    <scope>NUCLEOTIDE SEQUENCE [LARGE SCALE GENOMIC DNA]</scope>
    <source>
        <strain evidence="2">Lst14</strain>
    </source>
</reference>
<feature type="region of interest" description="Disordered" evidence="1">
    <location>
        <begin position="207"/>
        <end position="246"/>
    </location>
</feature>
<evidence type="ECO:0000313" key="3">
    <source>
        <dbReference type="Proteomes" id="UP000291343"/>
    </source>
</evidence>
<feature type="compositionally biased region" description="Polar residues" evidence="1">
    <location>
        <begin position="355"/>
        <end position="364"/>
    </location>
</feature>
<keyword evidence="3" id="KW-1185">Reference proteome</keyword>
<accession>A0A482WMT3</accession>
<evidence type="ECO:0000313" key="2">
    <source>
        <dbReference type="EMBL" id="RZF34849.1"/>
    </source>
</evidence>
<comment type="caution">
    <text evidence="2">The sequence shown here is derived from an EMBL/GenBank/DDBJ whole genome shotgun (WGS) entry which is preliminary data.</text>
</comment>